<sequence>MKKQSMMIGLLPLCMLLSSAANAQSVEERLGYCAQIKNPLERLVCFDDLAAGKAIAYKGPAPSATAPAATGTSTPVAEFGREHLANADDKETGPSKVAITVVRYSKDMRGLLQIETNDGQVWQQTSSEAFPFDPKASYFIERGALSSYYLGRTDLNARTRVRRIQ</sequence>
<name>A0A1G6DBD3_9GAMM</name>
<evidence type="ECO:0000313" key="2">
    <source>
        <dbReference type="EMBL" id="SDB42410.1"/>
    </source>
</evidence>
<keyword evidence="3" id="KW-1185">Reference proteome</keyword>
<organism evidence="2 3">
    <name type="scientific">Pseudidiomarina indica</name>
    <dbReference type="NCBI Taxonomy" id="1159017"/>
    <lineage>
        <taxon>Bacteria</taxon>
        <taxon>Pseudomonadati</taxon>
        <taxon>Pseudomonadota</taxon>
        <taxon>Gammaproteobacteria</taxon>
        <taxon>Alteromonadales</taxon>
        <taxon>Idiomarinaceae</taxon>
        <taxon>Pseudidiomarina</taxon>
    </lineage>
</organism>
<dbReference type="RefSeq" id="WP_092593523.1">
    <property type="nucleotide sequence ID" value="NZ_FMXN01000009.1"/>
</dbReference>
<gene>
    <name evidence="2" type="ORF">SAMN02927930_01621</name>
</gene>
<reference evidence="3" key="1">
    <citation type="submission" date="2016-10" db="EMBL/GenBank/DDBJ databases">
        <authorList>
            <person name="Varghese N."/>
            <person name="Submissions S."/>
        </authorList>
    </citation>
    <scope>NUCLEOTIDE SEQUENCE [LARGE SCALE GENOMIC DNA]</scope>
    <source>
        <strain evidence="3">CGMCC 1.10824</strain>
    </source>
</reference>
<dbReference type="Proteomes" id="UP000199626">
    <property type="component" value="Unassembled WGS sequence"/>
</dbReference>
<accession>A0A1G6DBD3</accession>
<proteinExistence type="predicted"/>
<evidence type="ECO:0000313" key="3">
    <source>
        <dbReference type="Proteomes" id="UP000199626"/>
    </source>
</evidence>
<dbReference type="OrthoDB" id="4750212at2"/>
<keyword evidence="1" id="KW-0732">Signal</keyword>
<dbReference type="STRING" id="1159017.SAMN02927930_01621"/>
<feature type="signal peptide" evidence="1">
    <location>
        <begin position="1"/>
        <end position="23"/>
    </location>
</feature>
<dbReference type="EMBL" id="FMXN01000009">
    <property type="protein sequence ID" value="SDB42410.1"/>
    <property type="molecule type" value="Genomic_DNA"/>
</dbReference>
<dbReference type="AlphaFoldDB" id="A0A1G6DBD3"/>
<feature type="chain" id="PRO_5011562685" evidence="1">
    <location>
        <begin position="24"/>
        <end position="165"/>
    </location>
</feature>
<protein>
    <submittedName>
        <fullName evidence="2">Uncharacterized protein</fullName>
    </submittedName>
</protein>
<evidence type="ECO:0000256" key="1">
    <source>
        <dbReference type="SAM" id="SignalP"/>
    </source>
</evidence>